<evidence type="ECO:0000313" key="2">
    <source>
        <dbReference type="Proteomes" id="UP000319576"/>
    </source>
</evidence>
<sequence>MVSPERHAALQQAWARLLDGYRVTAAAAYPVFDLLASAYSAPDRHYHNLEHLAEMFRVAARLTAITDDPAPVQLAIWFHDAVYDPRAADNEERSAELAATLLGPLGVPRDALDRVGRLIRATAHLTDDRPPPDRDTMILLDADLAILGAAPERYARYAGAIRAEYAWVPEAEYRAGRAAVLKRFLARPRLFWTDLAHQEGDVPARANLTAELAGLRGGEPAA</sequence>
<protein>
    <recommendedName>
        <fullName evidence="3">N-methyl-D-aspartate receptor NMDAR2C subunit</fullName>
    </recommendedName>
</protein>
<proteinExistence type="predicted"/>
<name>A0A517Y117_9BACT</name>
<dbReference type="RefSeq" id="WP_145243699.1">
    <property type="nucleotide sequence ID" value="NZ_CP036273.1"/>
</dbReference>
<dbReference type="PANTHER" id="PTHR21174:SF0">
    <property type="entry name" value="HD PHOSPHOHYDROLASE FAMILY PROTEIN-RELATED"/>
    <property type="match status" value="1"/>
</dbReference>
<dbReference type="SUPFAM" id="SSF109604">
    <property type="entry name" value="HD-domain/PDEase-like"/>
    <property type="match status" value="1"/>
</dbReference>
<reference evidence="1 2" key="1">
    <citation type="submission" date="2019-02" db="EMBL/GenBank/DDBJ databases">
        <title>Deep-cultivation of Planctomycetes and their phenomic and genomic characterization uncovers novel biology.</title>
        <authorList>
            <person name="Wiegand S."/>
            <person name="Jogler M."/>
            <person name="Boedeker C."/>
            <person name="Pinto D."/>
            <person name="Vollmers J."/>
            <person name="Rivas-Marin E."/>
            <person name="Kohn T."/>
            <person name="Peeters S.H."/>
            <person name="Heuer A."/>
            <person name="Rast P."/>
            <person name="Oberbeckmann S."/>
            <person name="Bunk B."/>
            <person name="Jeske O."/>
            <person name="Meyerdierks A."/>
            <person name="Storesund J.E."/>
            <person name="Kallscheuer N."/>
            <person name="Luecker S."/>
            <person name="Lage O.M."/>
            <person name="Pohl T."/>
            <person name="Merkel B.J."/>
            <person name="Hornburger P."/>
            <person name="Mueller R.-W."/>
            <person name="Bruemmer F."/>
            <person name="Labrenz M."/>
            <person name="Spormann A.M."/>
            <person name="Op den Camp H."/>
            <person name="Overmann J."/>
            <person name="Amann R."/>
            <person name="Jetten M.S.M."/>
            <person name="Mascher T."/>
            <person name="Medema M.H."/>
            <person name="Devos D.P."/>
            <person name="Kaster A.-K."/>
            <person name="Ovreas L."/>
            <person name="Rohde M."/>
            <person name="Galperin M.Y."/>
            <person name="Jogler C."/>
        </authorList>
    </citation>
    <scope>NUCLEOTIDE SEQUENCE [LARGE SCALE GENOMIC DNA]</scope>
    <source>
        <strain evidence="1 2">ETA_A1</strain>
    </source>
</reference>
<keyword evidence="2" id="KW-1185">Reference proteome</keyword>
<dbReference type="KEGG" id="uli:ETAA1_54550"/>
<dbReference type="EMBL" id="CP036273">
    <property type="protein sequence ID" value="QDU23455.1"/>
    <property type="molecule type" value="Genomic_DNA"/>
</dbReference>
<dbReference type="AlphaFoldDB" id="A0A517Y117"/>
<gene>
    <name evidence="1" type="ORF">ETAA1_54550</name>
</gene>
<dbReference type="OrthoDB" id="9808993at2"/>
<evidence type="ECO:0008006" key="3">
    <source>
        <dbReference type="Google" id="ProtNLM"/>
    </source>
</evidence>
<dbReference type="PANTHER" id="PTHR21174">
    <property type="match status" value="1"/>
</dbReference>
<accession>A0A517Y117</accession>
<organism evidence="1 2">
    <name type="scientific">Urbifossiella limnaea</name>
    <dbReference type="NCBI Taxonomy" id="2528023"/>
    <lineage>
        <taxon>Bacteria</taxon>
        <taxon>Pseudomonadati</taxon>
        <taxon>Planctomycetota</taxon>
        <taxon>Planctomycetia</taxon>
        <taxon>Gemmatales</taxon>
        <taxon>Gemmataceae</taxon>
        <taxon>Urbifossiella</taxon>
    </lineage>
</organism>
<evidence type="ECO:0000313" key="1">
    <source>
        <dbReference type="EMBL" id="QDU23455.1"/>
    </source>
</evidence>
<dbReference type="PIRSF" id="PIRSF035170">
    <property type="entry name" value="HD_phosphohydro"/>
    <property type="match status" value="1"/>
</dbReference>
<dbReference type="InterPro" id="IPR009218">
    <property type="entry name" value="HD_phosphohydro"/>
</dbReference>
<dbReference type="Proteomes" id="UP000319576">
    <property type="component" value="Chromosome"/>
</dbReference>
<dbReference type="Gene3D" id="1.10.3210.10">
    <property type="entry name" value="Hypothetical protein af1432"/>
    <property type="match status" value="1"/>
</dbReference>